<reference evidence="7 8" key="1">
    <citation type="submission" date="2019-10" db="EMBL/GenBank/DDBJ databases">
        <title>Streptomyces tenebrisbrunneis sp.nov., an endogenous actinomycete isolated from of Lycium ruthenicum.</title>
        <authorList>
            <person name="Ma L."/>
        </authorList>
    </citation>
    <scope>NUCLEOTIDE SEQUENCE [LARGE SCALE GENOMIC DNA]</scope>
    <source>
        <strain evidence="7 8">TRM 66187</strain>
    </source>
</reference>
<keyword evidence="5" id="KW-0472">Membrane</keyword>
<evidence type="ECO:0000256" key="1">
    <source>
        <dbReference type="ARBA" id="ARBA00004651"/>
    </source>
</evidence>
<comment type="subcellular location">
    <subcellularLocation>
        <location evidence="1">Cell membrane</location>
        <topology evidence="1">Multi-pass membrane protein</topology>
    </subcellularLocation>
</comment>
<keyword evidence="4" id="KW-1133">Transmembrane helix</keyword>
<sequence>MRTLRFAAAAEAVSLTILLLNLLTTHTEAVASLVGPLHGTAYLVTVVAVWQIPDTRGTGARWRAAVPGIGGLLAVRRLRHDRSAPPAGPAVRTADPS</sequence>
<proteinExistence type="predicted"/>
<accession>A0ABQ7FG91</accession>
<evidence type="ECO:0000256" key="4">
    <source>
        <dbReference type="ARBA" id="ARBA00022989"/>
    </source>
</evidence>
<gene>
    <name evidence="7" type="ORF">GCU69_23905</name>
</gene>
<evidence type="ECO:0000313" key="7">
    <source>
        <dbReference type="EMBL" id="KAF4406669.1"/>
    </source>
</evidence>
<keyword evidence="2" id="KW-1003">Cell membrane</keyword>
<organism evidence="7 8">
    <name type="scientific">Streptomyces lycii</name>
    <dbReference type="NCBI Taxonomy" id="2654337"/>
    <lineage>
        <taxon>Bacteria</taxon>
        <taxon>Bacillati</taxon>
        <taxon>Actinomycetota</taxon>
        <taxon>Actinomycetes</taxon>
        <taxon>Kitasatosporales</taxon>
        <taxon>Streptomycetaceae</taxon>
        <taxon>Streptomyces</taxon>
    </lineage>
</organism>
<comment type="caution">
    <text evidence="7">The sequence shown here is derived from an EMBL/GenBank/DDBJ whole genome shotgun (WGS) entry which is preliminary data.</text>
</comment>
<protein>
    <submittedName>
        <fullName evidence="7">DUF3817 domain-containing protein</fullName>
    </submittedName>
</protein>
<dbReference type="Pfam" id="PF12823">
    <property type="entry name" value="DUF3817"/>
    <property type="match status" value="1"/>
</dbReference>
<feature type="domain" description="DUF3817" evidence="6">
    <location>
        <begin position="2"/>
        <end position="52"/>
    </location>
</feature>
<evidence type="ECO:0000256" key="5">
    <source>
        <dbReference type="ARBA" id="ARBA00023136"/>
    </source>
</evidence>
<dbReference type="Proteomes" id="UP000621266">
    <property type="component" value="Unassembled WGS sequence"/>
</dbReference>
<dbReference type="EMBL" id="WHPN01000354">
    <property type="protein sequence ID" value="KAF4406669.1"/>
    <property type="molecule type" value="Genomic_DNA"/>
</dbReference>
<keyword evidence="3" id="KW-0812">Transmembrane</keyword>
<keyword evidence="8" id="KW-1185">Reference proteome</keyword>
<evidence type="ECO:0000256" key="3">
    <source>
        <dbReference type="ARBA" id="ARBA00022692"/>
    </source>
</evidence>
<dbReference type="InterPro" id="IPR023845">
    <property type="entry name" value="DUF3817_TM"/>
</dbReference>
<dbReference type="RefSeq" id="WP_098753462.1">
    <property type="nucleotide sequence ID" value="NZ_WHPN01000354.1"/>
</dbReference>
<name>A0ABQ7FG91_9ACTN</name>
<evidence type="ECO:0000313" key="8">
    <source>
        <dbReference type="Proteomes" id="UP000621266"/>
    </source>
</evidence>
<evidence type="ECO:0000256" key="2">
    <source>
        <dbReference type="ARBA" id="ARBA00022475"/>
    </source>
</evidence>
<evidence type="ECO:0000259" key="6">
    <source>
        <dbReference type="Pfam" id="PF12823"/>
    </source>
</evidence>